<dbReference type="RefSeq" id="WP_187114567.1">
    <property type="nucleotide sequence ID" value="NZ_LMVH01000002.1"/>
</dbReference>
<evidence type="ECO:0000313" key="2">
    <source>
        <dbReference type="Proteomes" id="UP000054800"/>
    </source>
</evidence>
<evidence type="ECO:0000313" key="1">
    <source>
        <dbReference type="EMBL" id="KUL97734.1"/>
    </source>
</evidence>
<reference evidence="1 2" key="1">
    <citation type="submission" date="2015-10" db="EMBL/GenBank/DDBJ databases">
        <authorList>
            <person name="Gilbert D.G."/>
        </authorList>
    </citation>
    <scope>NUCLEOTIDE SEQUENCE [LARGE SCALE GENOMIC DNA]</scope>
    <source>
        <strain evidence="1 2">ChDC F311</strain>
    </source>
</reference>
<dbReference type="AlphaFoldDB" id="A0A101K566"/>
<feature type="non-terminal residue" evidence="1">
    <location>
        <position position="1"/>
    </location>
</feature>
<organism evidence="1 2">
    <name type="scientific">Fusobacterium nucleatum subsp. nucleatum</name>
    <dbReference type="NCBI Taxonomy" id="76856"/>
    <lineage>
        <taxon>Bacteria</taxon>
        <taxon>Fusobacteriati</taxon>
        <taxon>Fusobacteriota</taxon>
        <taxon>Fusobacteriia</taxon>
        <taxon>Fusobacteriales</taxon>
        <taxon>Fusobacteriaceae</taxon>
        <taxon>Fusobacterium</taxon>
    </lineage>
</organism>
<sequence length="109" mass="12419">AYDEIKNRLKKGDKNPISASRFDVAKMDKDSEVTADGYFEEAKAGLKKARAASKYTKLYEELEESEKSPEEIKRILAKGNKDLKLEFGEIDKELQDVVDEERDAGKRAF</sequence>
<proteinExistence type="predicted"/>
<comment type="caution">
    <text evidence="1">The sequence shown here is derived from an EMBL/GenBank/DDBJ whole genome shotgun (WGS) entry which is preliminary data.</text>
</comment>
<protein>
    <submittedName>
        <fullName evidence="1">Uncharacterized protein</fullName>
    </submittedName>
</protein>
<dbReference type="EMBL" id="LMVH01000002">
    <property type="protein sequence ID" value="KUL97734.1"/>
    <property type="molecule type" value="Genomic_DNA"/>
</dbReference>
<gene>
    <name evidence="1" type="ORF">RO03_09915</name>
</gene>
<name>A0A101K566_FUSNC</name>
<accession>A0A101K566</accession>
<dbReference type="Proteomes" id="UP000054800">
    <property type="component" value="Unassembled WGS sequence"/>
</dbReference>